<dbReference type="Pfam" id="PF07715">
    <property type="entry name" value="Plug"/>
    <property type="match status" value="1"/>
</dbReference>
<dbReference type="InterPro" id="IPR012910">
    <property type="entry name" value="Plug_dom"/>
</dbReference>
<feature type="signal peptide" evidence="1">
    <location>
        <begin position="1"/>
        <end position="21"/>
    </location>
</feature>
<accession>A0ABR8VBP0</accession>
<dbReference type="Proteomes" id="UP000616346">
    <property type="component" value="Unassembled WGS sequence"/>
</dbReference>
<dbReference type="Gene3D" id="2.170.130.10">
    <property type="entry name" value="TonB-dependent receptor, plug domain"/>
    <property type="match status" value="1"/>
</dbReference>
<evidence type="ECO:0000313" key="4">
    <source>
        <dbReference type="Proteomes" id="UP000616346"/>
    </source>
</evidence>
<reference evidence="3 4" key="1">
    <citation type="submission" date="2020-08" db="EMBL/GenBank/DDBJ databases">
        <title>A Genomic Blueprint of the Chicken Gut Microbiome.</title>
        <authorList>
            <person name="Gilroy R."/>
            <person name="Ravi A."/>
            <person name="Getino M."/>
            <person name="Pursley I."/>
            <person name="Horton D.L."/>
            <person name="Alikhan N.-F."/>
            <person name="Baker D."/>
            <person name="Gharbi K."/>
            <person name="Hall N."/>
            <person name="Watson M."/>
            <person name="Adriaenssens E.M."/>
            <person name="Foster-Nyarko E."/>
            <person name="Jarju S."/>
            <person name="Secka A."/>
            <person name="Antonio M."/>
            <person name="Oren A."/>
            <person name="Chaudhuri R."/>
            <person name="La Ragione R.M."/>
            <person name="Hildebrand F."/>
            <person name="Pallen M.J."/>
        </authorList>
    </citation>
    <scope>NUCLEOTIDE SEQUENCE [LARGE SCALE GENOMIC DNA]</scope>
    <source>
        <strain evidence="3 4">Sa1YUN3</strain>
    </source>
</reference>
<feature type="domain" description="TonB-dependent receptor plug" evidence="2">
    <location>
        <begin position="597"/>
        <end position="685"/>
    </location>
</feature>
<keyword evidence="1" id="KW-0732">Signal</keyword>
<sequence>MKRFLPFTCLFLLFFTQIVNAQPSNGNLQQALYDYTARMPIEKVYIHHDRTDYYAGETVWMKIYQTSSANASAASQIVYADLIDPQQNAVLQTRWKLKDGRAEACLELPEDLPAGHYQLRAYTRWMQNFAPEGFFHQELTVYGPQPTGKDADEKEDAAIRFFPEGGWMIEGLTNRVAFEITGRYAEDIKEIFITNEKKDTVAIASPSLHGKGLFSFLPQPGMRYEAHLPNIRQTYPLPQCKERGFVLSTEHRDGKFRIRMAHNLTEKEASAHQWFIVLHREGELIVEVPIDTRNKIGLISFPIDELPAGTFTVSLIDESYQAWWERLAFVRFPEQLNLSIRTKYEKQNGHKSVKLILHSTDRNGHPQPGAFSLAAVDATLEQTSKRSNLTSYLFLGSELQGNLRYLPDYWNPARPDAMERINLLLLTQGWRRYELDQLTETPQPPSFPMELGLSLSGKVDVLGNKKLKDITIEAILRQDSLREYAELKPDEKKRFVLDGIEFTGTKDVILTARDKKEKAYPIVLDVPHSSPAGHYRPTPFDAKQSFATAWKVNRYIEPRIGKTPILLGEVEITARKPDPMEKRRTYGAGFVKNAVNIEANTASGRVIDYLRRVPGISMIYGGDPAYPMIPHVNGTPGKTPASIVLDGSLQRMPEFVFDMDISQIERIEVLQPTATMFGGFNTGGVICLYRRPVGGEKETTRQAVCQWIGYNQAKTFYLPAATDNDFFNLPQARNTYYWNPTVTTGADGRAEISFFLNERENKEITVHCEGISTNGITGVYSQTIR</sequence>
<evidence type="ECO:0000256" key="1">
    <source>
        <dbReference type="SAM" id="SignalP"/>
    </source>
</evidence>
<dbReference type="Gene3D" id="2.60.40.1930">
    <property type="match status" value="1"/>
</dbReference>
<protein>
    <submittedName>
        <fullName evidence="3">TonB-dependent receptor plug domain-containing protein</fullName>
    </submittedName>
</protein>
<comment type="caution">
    <text evidence="3">The sequence shown here is derived from an EMBL/GenBank/DDBJ whole genome shotgun (WGS) entry which is preliminary data.</text>
</comment>
<proteinExistence type="predicted"/>
<name>A0ABR8VBP0_9BACT</name>
<keyword evidence="4" id="KW-1185">Reference proteome</keyword>
<dbReference type="RefSeq" id="WP_191710159.1">
    <property type="nucleotide sequence ID" value="NZ_JACSPQ010000006.1"/>
</dbReference>
<evidence type="ECO:0000259" key="2">
    <source>
        <dbReference type="Pfam" id="PF07715"/>
    </source>
</evidence>
<keyword evidence="3" id="KW-0675">Receptor</keyword>
<evidence type="ECO:0000313" key="3">
    <source>
        <dbReference type="EMBL" id="MBD8002176.1"/>
    </source>
</evidence>
<gene>
    <name evidence="3" type="ORF">H9626_08100</name>
</gene>
<dbReference type="EMBL" id="JACSPQ010000006">
    <property type="protein sequence ID" value="MBD8002176.1"/>
    <property type="molecule type" value="Genomic_DNA"/>
</dbReference>
<feature type="chain" id="PRO_5045793387" evidence="1">
    <location>
        <begin position="22"/>
        <end position="785"/>
    </location>
</feature>
<dbReference type="InterPro" id="IPR037066">
    <property type="entry name" value="Plug_dom_sf"/>
</dbReference>
<dbReference type="SUPFAM" id="SSF56935">
    <property type="entry name" value="Porins"/>
    <property type="match status" value="1"/>
</dbReference>
<organism evidence="3 4">
    <name type="scientific">Phocaeicola faecium</name>
    <dbReference type="NCBI Taxonomy" id="2762213"/>
    <lineage>
        <taxon>Bacteria</taxon>
        <taxon>Pseudomonadati</taxon>
        <taxon>Bacteroidota</taxon>
        <taxon>Bacteroidia</taxon>
        <taxon>Bacteroidales</taxon>
        <taxon>Bacteroidaceae</taxon>
        <taxon>Phocaeicola</taxon>
    </lineage>
</organism>